<proteinExistence type="predicted"/>
<protein>
    <submittedName>
        <fullName evidence="1">Uncharacterized protein</fullName>
    </submittedName>
</protein>
<dbReference type="Proteomes" id="UP000218102">
    <property type="component" value="Unassembled WGS sequence"/>
</dbReference>
<accession>A0A2A3LXG2</accession>
<comment type="caution">
    <text evidence="1">The sequence shown here is derived from an EMBL/GenBank/DDBJ whole genome shotgun (WGS) entry which is preliminary data.</text>
</comment>
<sequence length="94" mass="11003">MSSMEYLQYTPAPSARSADVRRMRAALANAGYMASENDIERLWDDYSFARRFYKAGWFDLPQDDEQLLEILLVGFKVKPVPYDDDDSIQWPSNW</sequence>
<evidence type="ECO:0000313" key="1">
    <source>
        <dbReference type="EMBL" id="PBJ92499.1"/>
    </source>
</evidence>
<gene>
    <name evidence="1" type="ORF">CMV24_26605</name>
</gene>
<dbReference type="AlphaFoldDB" id="A0A2A3LXG2"/>
<organism evidence="1 2">
    <name type="scientific">Pseudomonas plecoglossicida</name>
    <dbReference type="NCBI Taxonomy" id="70775"/>
    <lineage>
        <taxon>Bacteria</taxon>
        <taxon>Pseudomonadati</taxon>
        <taxon>Pseudomonadota</taxon>
        <taxon>Gammaproteobacteria</taxon>
        <taxon>Pseudomonadales</taxon>
        <taxon>Pseudomonadaceae</taxon>
        <taxon>Pseudomonas</taxon>
    </lineage>
</organism>
<reference evidence="1 2" key="1">
    <citation type="submission" date="2017-09" db="EMBL/GenBank/DDBJ databases">
        <authorList>
            <person name="Ehlers B."/>
            <person name="Leendertz F.H."/>
        </authorList>
    </citation>
    <scope>NUCLEOTIDE SEQUENCE [LARGE SCALE GENOMIC DNA]</scope>
    <source>
        <strain evidence="1 2">DJ-1</strain>
    </source>
</reference>
<name>A0A2A3LXG2_PSEDL</name>
<evidence type="ECO:0000313" key="2">
    <source>
        <dbReference type="Proteomes" id="UP000218102"/>
    </source>
</evidence>
<dbReference type="EMBL" id="NTME01000047">
    <property type="protein sequence ID" value="PBJ92499.1"/>
    <property type="molecule type" value="Genomic_DNA"/>
</dbReference>